<name>A0A833H3I3_9LEPT</name>
<accession>A0A833H3I3</accession>
<dbReference type="EMBL" id="WBUI01000004">
    <property type="protein sequence ID" value="KAB2934055.1"/>
    <property type="molecule type" value="Genomic_DNA"/>
</dbReference>
<comment type="caution">
    <text evidence="2">The sequence shown here is derived from an EMBL/GenBank/DDBJ whole genome shotgun (WGS) entry which is preliminary data.</text>
</comment>
<organism evidence="2 3">
    <name type="scientific">Leptonema illini</name>
    <dbReference type="NCBI Taxonomy" id="183"/>
    <lineage>
        <taxon>Bacteria</taxon>
        <taxon>Pseudomonadati</taxon>
        <taxon>Spirochaetota</taxon>
        <taxon>Spirochaetia</taxon>
        <taxon>Leptospirales</taxon>
        <taxon>Leptospiraceae</taxon>
        <taxon>Leptonema</taxon>
    </lineage>
</organism>
<feature type="region of interest" description="Disordered" evidence="1">
    <location>
        <begin position="53"/>
        <end position="89"/>
    </location>
</feature>
<dbReference type="AlphaFoldDB" id="A0A833H3I3"/>
<reference evidence="2 3" key="1">
    <citation type="submission" date="2019-10" db="EMBL/GenBank/DDBJ databases">
        <title>Extracellular Electron Transfer in a Candidatus Methanoperedens spp. Enrichment Culture.</title>
        <authorList>
            <person name="Berger S."/>
            <person name="Rangel Shaw D."/>
            <person name="Berben T."/>
            <person name="In 'T Zandt M."/>
            <person name="Frank J."/>
            <person name="Reimann J."/>
            <person name="Jetten M.S.M."/>
            <person name="Welte C.U."/>
        </authorList>
    </citation>
    <scope>NUCLEOTIDE SEQUENCE [LARGE SCALE GENOMIC DNA]</scope>
    <source>
        <strain evidence="2">SB12</strain>
    </source>
</reference>
<evidence type="ECO:0000313" key="2">
    <source>
        <dbReference type="EMBL" id="KAB2934055.1"/>
    </source>
</evidence>
<protein>
    <submittedName>
        <fullName evidence="2">Uncharacterized protein</fullName>
    </submittedName>
</protein>
<feature type="compositionally biased region" description="Basic and acidic residues" evidence="1">
    <location>
        <begin position="53"/>
        <end position="67"/>
    </location>
</feature>
<gene>
    <name evidence="2" type="ORF">F9K24_06220</name>
</gene>
<sequence length="591" mass="67205">MDPALTRTKAHVLFGELYSKSRPPELQEKVEAAIQGVSDIFVRIRKIQEIDEQFERSRKPSRPEPVQRSRRGGGGGTGTGPSAIANRPKPPAANSGGFLSFIFGKSDLAAWGEKTGTIVTGLFGLNQHLSSQVQHSFSAVNEQQIVELLKAMRFFIQKGWERFPPAKYNSVVTAYQFFEEYLKVELLFRKQEIVSTILTQTIKMQVLYAQLLQFEGFADFFRGDFVEFLKDDKDYGAISSELLAGIESLLGFETRRPRLSDCILSLYAVDRKRLFNWTELVTELKVGAPVTDRYRAPEKIQQVIQQRQDRLQNEIDFRKRSIAEIAYIRETYFKIDERGKANVDFIQDIARDVLMRSSSEQRTSAEYLRASISEPHRLLAILLKDVDVNFIQILSGSVHVHQQGAPTEVIIFRPAVFKAELDLLNELQQDMAEFLKKFKNTALSFAMYLAATKGEAKDQVSQGFRPLALKSCQLFSSLQSKLRTVLVAHRETLEKEATGHLKEAVQRTRSIPIEAISAEQRFLPWSDAVVADSSRFSQKTVLDVLDDMVRCLYNYLYIYRDTSLLQTLNSVPRLKSEVGLLEKKLLQYGSG</sequence>
<evidence type="ECO:0000313" key="3">
    <source>
        <dbReference type="Proteomes" id="UP000460298"/>
    </source>
</evidence>
<evidence type="ECO:0000256" key="1">
    <source>
        <dbReference type="SAM" id="MobiDB-lite"/>
    </source>
</evidence>
<dbReference type="Proteomes" id="UP000460298">
    <property type="component" value="Unassembled WGS sequence"/>
</dbReference>
<proteinExistence type="predicted"/>